<dbReference type="InterPro" id="IPR029787">
    <property type="entry name" value="Nucleotide_cyclase"/>
</dbReference>
<dbReference type="AlphaFoldDB" id="A0A840S4U7"/>
<dbReference type="SMART" id="SM00267">
    <property type="entry name" value="GGDEF"/>
    <property type="match status" value="1"/>
</dbReference>
<accession>A0A840S4U7</accession>
<dbReference type="GO" id="GO:0052621">
    <property type="term" value="F:diguanylate cyclase activity"/>
    <property type="evidence" value="ECO:0007669"/>
    <property type="project" value="UniProtKB-EC"/>
</dbReference>
<gene>
    <name evidence="5" type="ORF">HNQ51_000944</name>
</gene>
<dbReference type="InterPro" id="IPR043128">
    <property type="entry name" value="Rev_trsase/Diguanyl_cyclase"/>
</dbReference>
<dbReference type="InterPro" id="IPR000160">
    <property type="entry name" value="GGDEF_dom"/>
</dbReference>
<protein>
    <recommendedName>
        <fullName evidence="1">diguanylate cyclase</fullName>
        <ecNumber evidence="1">2.7.7.65</ecNumber>
    </recommendedName>
</protein>
<dbReference type="SUPFAM" id="SSF55073">
    <property type="entry name" value="Nucleotide cyclase"/>
    <property type="match status" value="1"/>
</dbReference>
<dbReference type="GO" id="GO:0043709">
    <property type="term" value="P:cell adhesion involved in single-species biofilm formation"/>
    <property type="evidence" value="ECO:0007669"/>
    <property type="project" value="TreeGrafter"/>
</dbReference>
<dbReference type="EMBL" id="JACHHO010000001">
    <property type="protein sequence ID" value="MBB5203651.1"/>
    <property type="molecule type" value="Genomic_DNA"/>
</dbReference>
<dbReference type="PROSITE" id="PS50887">
    <property type="entry name" value="GGDEF"/>
    <property type="match status" value="1"/>
</dbReference>
<sequence length="413" mass="44052">MAPLWRGAGKPVLGAVELRRYAGVMASLNAAELLMGVILLLQALAAAMWGLGARMKAVPTVPAWHWVGAAGFAVAVMALSLLGRGVGSWLSHGLSNMIAPGSFILLRLGLNILLRAERADGEHLMVIVVAVCCGLVGVSQGAPWLWGVAYSSLLNAYCLLRSAQAVQAHGPLEIGRGAAQVLAATLLGLALLFLSRALLALTLPQQSARPISDPTEANLILLTVLLLLGLLVHLVLGMAVTLRLVRRLHELSRRDALTGLPNRRAADELLDGLLARQRDLGSPFALLLVDADHFKRVNDSQGHAIGDRALVHLGALLQRHARSVDLVARFGGEEFVLLLPDCDHDTALQVAERLRQEVQDEPLRLGGRKLALSVSVGVALGQAGESSAALLVRADRALYRAKNRGRNRVEFEA</sequence>
<evidence type="ECO:0000256" key="3">
    <source>
        <dbReference type="SAM" id="Phobius"/>
    </source>
</evidence>
<evidence type="ECO:0000313" key="5">
    <source>
        <dbReference type="EMBL" id="MBB5203651.1"/>
    </source>
</evidence>
<dbReference type="CDD" id="cd01949">
    <property type="entry name" value="GGDEF"/>
    <property type="match status" value="1"/>
</dbReference>
<dbReference type="PANTHER" id="PTHR45138:SF9">
    <property type="entry name" value="DIGUANYLATE CYCLASE DGCM-RELATED"/>
    <property type="match status" value="1"/>
</dbReference>
<feature type="transmembrane region" description="Helical" evidence="3">
    <location>
        <begin position="94"/>
        <end position="114"/>
    </location>
</feature>
<keyword evidence="3" id="KW-0472">Membrane</keyword>
<evidence type="ECO:0000259" key="4">
    <source>
        <dbReference type="PROSITE" id="PS50887"/>
    </source>
</evidence>
<feature type="domain" description="GGDEF" evidence="4">
    <location>
        <begin position="282"/>
        <end position="413"/>
    </location>
</feature>
<evidence type="ECO:0000256" key="2">
    <source>
        <dbReference type="ARBA" id="ARBA00034247"/>
    </source>
</evidence>
<keyword evidence="3" id="KW-1133">Transmembrane helix</keyword>
<feature type="transmembrane region" description="Helical" evidence="3">
    <location>
        <begin position="181"/>
        <end position="199"/>
    </location>
</feature>
<evidence type="ECO:0000313" key="6">
    <source>
        <dbReference type="Proteomes" id="UP000554837"/>
    </source>
</evidence>
<feature type="transmembrane region" description="Helical" evidence="3">
    <location>
        <begin position="219"/>
        <end position="245"/>
    </location>
</feature>
<keyword evidence="3" id="KW-0812">Transmembrane</keyword>
<dbReference type="OrthoDB" id="9813903at2"/>
<comment type="caution">
    <text evidence="5">The sequence shown here is derived from an EMBL/GenBank/DDBJ whole genome shotgun (WGS) entry which is preliminary data.</text>
</comment>
<keyword evidence="6" id="KW-1185">Reference proteome</keyword>
<evidence type="ECO:0000256" key="1">
    <source>
        <dbReference type="ARBA" id="ARBA00012528"/>
    </source>
</evidence>
<dbReference type="Pfam" id="PF00990">
    <property type="entry name" value="GGDEF"/>
    <property type="match status" value="1"/>
</dbReference>
<organism evidence="5 6">
    <name type="scientific">Inhella inkyongensis</name>
    <dbReference type="NCBI Taxonomy" id="392593"/>
    <lineage>
        <taxon>Bacteria</taxon>
        <taxon>Pseudomonadati</taxon>
        <taxon>Pseudomonadota</taxon>
        <taxon>Betaproteobacteria</taxon>
        <taxon>Burkholderiales</taxon>
        <taxon>Sphaerotilaceae</taxon>
        <taxon>Inhella</taxon>
    </lineage>
</organism>
<comment type="catalytic activity">
    <reaction evidence="2">
        <text>2 GTP = 3',3'-c-di-GMP + 2 diphosphate</text>
        <dbReference type="Rhea" id="RHEA:24898"/>
        <dbReference type="ChEBI" id="CHEBI:33019"/>
        <dbReference type="ChEBI" id="CHEBI:37565"/>
        <dbReference type="ChEBI" id="CHEBI:58805"/>
        <dbReference type="EC" id="2.7.7.65"/>
    </reaction>
</comment>
<feature type="transmembrane region" description="Helical" evidence="3">
    <location>
        <begin position="33"/>
        <end position="51"/>
    </location>
</feature>
<name>A0A840S4U7_9BURK</name>
<dbReference type="FunFam" id="3.30.70.270:FF:000001">
    <property type="entry name" value="Diguanylate cyclase domain protein"/>
    <property type="match status" value="1"/>
</dbReference>
<dbReference type="Proteomes" id="UP000554837">
    <property type="component" value="Unassembled WGS sequence"/>
</dbReference>
<feature type="transmembrane region" description="Helical" evidence="3">
    <location>
        <begin position="121"/>
        <end position="138"/>
    </location>
</feature>
<dbReference type="GO" id="GO:1902201">
    <property type="term" value="P:negative regulation of bacterial-type flagellum-dependent cell motility"/>
    <property type="evidence" value="ECO:0007669"/>
    <property type="project" value="TreeGrafter"/>
</dbReference>
<dbReference type="PANTHER" id="PTHR45138">
    <property type="entry name" value="REGULATORY COMPONENTS OF SENSORY TRANSDUCTION SYSTEM"/>
    <property type="match status" value="1"/>
</dbReference>
<dbReference type="InterPro" id="IPR050469">
    <property type="entry name" value="Diguanylate_Cyclase"/>
</dbReference>
<dbReference type="EC" id="2.7.7.65" evidence="1"/>
<dbReference type="RefSeq" id="WP_138857308.1">
    <property type="nucleotide sequence ID" value="NZ_CP040709.1"/>
</dbReference>
<dbReference type="Gene3D" id="3.30.70.270">
    <property type="match status" value="1"/>
</dbReference>
<dbReference type="GO" id="GO:0005886">
    <property type="term" value="C:plasma membrane"/>
    <property type="evidence" value="ECO:0007669"/>
    <property type="project" value="TreeGrafter"/>
</dbReference>
<reference evidence="5 6" key="1">
    <citation type="submission" date="2020-08" db="EMBL/GenBank/DDBJ databases">
        <title>Genomic Encyclopedia of Type Strains, Phase IV (KMG-IV): sequencing the most valuable type-strain genomes for metagenomic binning, comparative biology and taxonomic classification.</title>
        <authorList>
            <person name="Goeker M."/>
        </authorList>
    </citation>
    <scope>NUCLEOTIDE SEQUENCE [LARGE SCALE GENOMIC DNA]</scope>
    <source>
        <strain evidence="5 6">DSM 23958</strain>
    </source>
</reference>
<proteinExistence type="predicted"/>
<feature type="transmembrane region" description="Helical" evidence="3">
    <location>
        <begin position="63"/>
        <end position="82"/>
    </location>
</feature>
<dbReference type="NCBIfam" id="TIGR00254">
    <property type="entry name" value="GGDEF"/>
    <property type="match status" value="1"/>
</dbReference>